<evidence type="ECO:0000256" key="3">
    <source>
        <dbReference type="ARBA" id="ARBA00022490"/>
    </source>
</evidence>
<dbReference type="Proteomes" id="UP001607302">
    <property type="component" value="Unassembled WGS sequence"/>
</dbReference>
<evidence type="ECO:0000313" key="13">
    <source>
        <dbReference type="EMBL" id="KAL2714553.1"/>
    </source>
</evidence>
<comment type="caution">
    <text evidence="13">The sequence shown here is derived from an EMBL/GenBank/DDBJ whole genome shotgun (WGS) entry which is preliminary data.</text>
</comment>
<keyword evidence="6" id="KW-0677">Repeat</keyword>
<evidence type="ECO:0000313" key="14">
    <source>
        <dbReference type="Proteomes" id="UP001607302"/>
    </source>
</evidence>
<name>A0ABD2A1T1_VESSQ</name>
<evidence type="ECO:0000256" key="11">
    <source>
        <dbReference type="ARBA" id="ARBA00023273"/>
    </source>
</evidence>
<evidence type="ECO:0000256" key="6">
    <source>
        <dbReference type="ARBA" id="ARBA00022737"/>
    </source>
</evidence>
<evidence type="ECO:0000256" key="9">
    <source>
        <dbReference type="ARBA" id="ARBA00023175"/>
    </source>
</evidence>
<keyword evidence="10" id="KW-0206">Cytoskeleton</keyword>
<evidence type="ECO:0000256" key="4">
    <source>
        <dbReference type="ARBA" id="ARBA00022574"/>
    </source>
</evidence>
<dbReference type="GO" id="GO:0030286">
    <property type="term" value="C:dynein complex"/>
    <property type="evidence" value="ECO:0007669"/>
    <property type="project" value="UniProtKB-KW"/>
</dbReference>
<dbReference type="InterPro" id="IPR036322">
    <property type="entry name" value="WD40_repeat_dom_sf"/>
</dbReference>
<dbReference type="SUPFAM" id="SSF50978">
    <property type="entry name" value="WD40 repeat-like"/>
    <property type="match status" value="1"/>
</dbReference>
<feature type="region of interest" description="Disordered" evidence="12">
    <location>
        <begin position="190"/>
        <end position="210"/>
    </location>
</feature>
<keyword evidence="9" id="KW-0505">Motor protein</keyword>
<keyword evidence="14" id="KW-1185">Reference proteome</keyword>
<keyword evidence="5" id="KW-0493">Microtubule</keyword>
<evidence type="ECO:0000256" key="7">
    <source>
        <dbReference type="ARBA" id="ARBA00023017"/>
    </source>
</evidence>
<keyword evidence="11" id="KW-0966">Cell projection</keyword>
<gene>
    <name evidence="13" type="ORF">V1478_015738</name>
</gene>
<dbReference type="PANTHER" id="PTHR12442:SF7">
    <property type="entry name" value="DYNEIN AXONEMAL INTERMEDIATE CHAIN 2"/>
    <property type="match status" value="1"/>
</dbReference>
<protein>
    <submittedName>
        <fullName evidence="13">Uncharacterized protein</fullName>
    </submittedName>
</protein>
<keyword evidence="4" id="KW-0853">WD repeat</keyword>
<keyword evidence="8" id="KW-0969">Cilium</keyword>
<evidence type="ECO:0000256" key="2">
    <source>
        <dbReference type="ARBA" id="ARBA00011059"/>
    </source>
</evidence>
<dbReference type="GO" id="GO:0005930">
    <property type="term" value="C:axoneme"/>
    <property type="evidence" value="ECO:0007669"/>
    <property type="project" value="UniProtKB-SubCell"/>
</dbReference>
<evidence type="ECO:0000256" key="12">
    <source>
        <dbReference type="SAM" id="MobiDB-lite"/>
    </source>
</evidence>
<dbReference type="InterPro" id="IPR050687">
    <property type="entry name" value="Dynein_IC"/>
</dbReference>
<dbReference type="GO" id="GO:0005874">
    <property type="term" value="C:microtubule"/>
    <property type="evidence" value="ECO:0007669"/>
    <property type="project" value="UniProtKB-KW"/>
</dbReference>
<comment type="similarity">
    <text evidence="2">Belongs to the dynein intermediate chain family.</text>
</comment>
<dbReference type="PANTHER" id="PTHR12442">
    <property type="entry name" value="DYNEIN INTERMEDIATE CHAIN"/>
    <property type="match status" value="1"/>
</dbReference>
<comment type="subcellular location">
    <subcellularLocation>
        <location evidence="1">Cytoplasm</location>
        <location evidence="1">Cytoskeleton</location>
        <location evidence="1">Cilium axoneme</location>
    </subcellularLocation>
</comment>
<evidence type="ECO:0000256" key="1">
    <source>
        <dbReference type="ARBA" id="ARBA00004430"/>
    </source>
</evidence>
<evidence type="ECO:0000256" key="8">
    <source>
        <dbReference type="ARBA" id="ARBA00023069"/>
    </source>
</evidence>
<dbReference type="EMBL" id="JAUDFV010000156">
    <property type="protein sequence ID" value="KAL2714553.1"/>
    <property type="molecule type" value="Genomic_DNA"/>
</dbReference>
<reference evidence="13 14" key="1">
    <citation type="journal article" date="2024" name="Ann. Entomol. Soc. Am.">
        <title>Genomic analyses of the southern and eastern yellowjacket wasps (Hymenoptera: Vespidae) reveal evolutionary signatures of social life.</title>
        <authorList>
            <person name="Catto M.A."/>
            <person name="Caine P.B."/>
            <person name="Orr S.E."/>
            <person name="Hunt B.G."/>
            <person name="Goodisman M.A.D."/>
        </authorList>
    </citation>
    <scope>NUCLEOTIDE SEQUENCE [LARGE SCALE GENOMIC DNA]</scope>
    <source>
        <strain evidence="13">233</strain>
        <tissue evidence="13">Head and thorax</tissue>
    </source>
</reference>
<dbReference type="InterPro" id="IPR015943">
    <property type="entry name" value="WD40/YVTN_repeat-like_dom_sf"/>
</dbReference>
<accession>A0ABD2A1T1</accession>
<sequence length="255" mass="29136">MVISANRKGKTPSEKLAVRFKVQYGPVIGLERNPTFIKNFLTIGDWTARIWSEDCRESCIAWTPGHRQFLMGGSWSATRFSVFFLIKIDGTLDVWDLLIQQDSPVLSIKVCDEALTCVRSHEQGQLLTVASRNGIIYLLELSEALKINHKNDKLLLTALLDRETRREKVIEAKNREIRLKMKSLRVNVDSEIMNDPSKSNNREDSKQNVLSSKDALIEQCEQDYINITEAEKMRRSAENDVELNNNNINGNTIII</sequence>
<organism evidence="13 14">
    <name type="scientific">Vespula squamosa</name>
    <name type="common">Southern yellow jacket</name>
    <name type="synonym">Wasp</name>
    <dbReference type="NCBI Taxonomy" id="30214"/>
    <lineage>
        <taxon>Eukaryota</taxon>
        <taxon>Metazoa</taxon>
        <taxon>Ecdysozoa</taxon>
        <taxon>Arthropoda</taxon>
        <taxon>Hexapoda</taxon>
        <taxon>Insecta</taxon>
        <taxon>Pterygota</taxon>
        <taxon>Neoptera</taxon>
        <taxon>Endopterygota</taxon>
        <taxon>Hymenoptera</taxon>
        <taxon>Apocrita</taxon>
        <taxon>Aculeata</taxon>
        <taxon>Vespoidea</taxon>
        <taxon>Vespidae</taxon>
        <taxon>Vespinae</taxon>
        <taxon>Vespula</taxon>
    </lineage>
</organism>
<evidence type="ECO:0000256" key="5">
    <source>
        <dbReference type="ARBA" id="ARBA00022701"/>
    </source>
</evidence>
<dbReference type="Gene3D" id="2.130.10.10">
    <property type="entry name" value="YVTN repeat-like/Quinoprotein amine dehydrogenase"/>
    <property type="match status" value="1"/>
</dbReference>
<keyword evidence="3" id="KW-0963">Cytoplasm</keyword>
<evidence type="ECO:0000256" key="10">
    <source>
        <dbReference type="ARBA" id="ARBA00023212"/>
    </source>
</evidence>
<proteinExistence type="inferred from homology"/>
<dbReference type="AlphaFoldDB" id="A0ABD2A1T1"/>
<keyword evidence="7" id="KW-0243">Dynein</keyword>